<dbReference type="EMBL" id="JAAGBB010000065">
    <property type="protein sequence ID" value="MBR0668681.1"/>
    <property type="molecule type" value="Genomic_DNA"/>
</dbReference>
<dbReference type="Proteomes" id="UP001196870">
    <property type="component" value="Unassembled WGS sequence"/>
</dbReference>
<dbReference type="CDD" id="cd08252">
    <property type="entry name" value="AL_MDR"/>
    <property type="match status" value="1"/>
</dbReference>
<dbReference type="PANTHER" id="PTHR44154:SF1">
    <property type="entry name" value="QUINONE OXIDOREDUCTASE"/>
    <property type="match status" value="1"/>
</dbReference>
<comment type="similarity">
    <text evidence="1 3">Belongs to the zinc-containing alcohol dehydrogenase family. Quinone oxidoreductase subfamily.</text>
</comment>
<feature type="domain" description="Enoyl reductase (ER)" evidence="4">
    <location>
        <begin position="10"/>
        <end position="335"/>
    </location>
</feature>
<sequence>MKAVGRYRPAPIEDPASLVDLDLPDPRSGGRDLLVQVEAVSVNPADTKRRRTTPAAADDSPLVLGWDAAGTVLETGSEVSLFKPGDRVFYAGAANRPGCNSARHLVDERLVGPMPGNLGFAEAAAMPLTALTAWEMLFERFRIPQHGGAGGTGTAGGTLLVVGGAGGVGSMAIQIARQLTGLTVVATASRPETRQWCLDLGAHAVLDHSRPLAGQIGDVPYVFITTAIDQHLPVIDQVLAPQGHVGLIEVPKPFEMRPLMQKSTALHWELMFTRSLFGTADMIRQHEILTAVSGLVEAGRLRTTLTEVVGPIDAATLRRTHARIEAGRARGKLVLEGWG</sequence>
<dbReference type="SMART" id="SM00829">
    <property type="entry name" value="PKS_ER"/>
    <property type="match status" value="1"/>
</dbReference>
<dbReference type="Pfam" id="PF08240">
    <property type="entry name" value="ADH_N"/>
    <property type="match status" value="1"/>
</dbReference>
<organism evidence="5 6">
    <name type="scientific">Plastoroseomonas hellenica</name>
    <dbReference type="NCBI Taxonomy" id="2687306"/>
    <lineage>
        <taxon>Bacteria</taxon>
        <taxon>Pseudomonadati</taxon>
        <taxon>Pseudomonadota</taxon>
        <taxon>Alphaproteobacteria</taxon>
        <taxon>Acetobacterales</taxon>
        <taxon>Acetobacteraceae</taxon>
        <taxon>Plastoroseomonas</taxon>
    </lineage>
</organism>
<keyword evidence="6" id="KW-1185">Reference proteome</keyword>
<proteinExistence type="inferred from homology"/>
<dbReference type="SUPFAM" id="SSF51735">
    <property type="entry name" value="NAD(P)-binding Rossmann-fold domains"/>
    <property type="match status" value="1"/>
</dbReference>
<dbReference type="Gene3D" id="3.90.180.10">
    <property type="entry name" value="Medium-chain alcohol dehydrogenases, catalytic domain"/>
    <property type="match status" value="1"/>
</dbReference>
<reference evidence="6" key="1">
    <citation type="journal article" date="2021" name="Syst. Appl. Microbiol.">
        <title>Roseomonas hellenica sp. nov., isolated from roots of wild-growing Alkanna tinctoria.</title>
        <authorList>
            <person name="Rat A."/>
            <person name="Naranjo H.D."/>
            <person name="Lebbe L."/>
            <person name="Cnockaert M."/>
            <person name="Krigas N."/>
            <person name="Grigoriadou K."/>
            <person name="Maloupa E."/>
            <person name="Willems A."/>
        </authorList>
    </citation>
    <scope>NUCLEOTIDE SEQUENCE [LARGE SCALE GENOMIC DNA]</scope>
    <source>
        <strain evidence="6">LMG 31523</strain>
    </source>
</reference>
<dbReference type="InterPro" id="IPR014182">
    <property type="entry name" value="ADH_Zn_typ-1"/>
</dbReference>
<dbReference type="RefSeq" id="WP_211856527.1">
    <property type="nucleotide sequence ID" value="NZ_JAAGBB010000065.1"/>
</dbReference>
<dbReference type="NCBIfam" id="TIGR02817">
    <property type="entry name" value="adh_fam_1"/>
    <property type="match status" value="1"/>
</dbReference>
<evidence type="ECO:0000256" key="3">
    <source>
        <dbReference type="RuleBase" id="RU364000"/>
    </source>
</evidence>
<evidence type="ECO:0000313" key="5">
    <source>
        <dbReference type="EMBL" id="MBR0668681.1"/>
    </source>
</evidence>
<dbReference type="Gene3D" id="3.40.50.720">
    <property type="entry name" value="NAD(P)-binding Rossmann-like Domain"/>
    <property type="match status" value="1"/>
</dbReference>
<dbReference type="InterPro" id="IPR036291">
    <property type="entry name" value="NAD(P)-bd_dom_sf"/>
</dbReference>
<keyword evidence="3" id="KW-0862">Zinc</keyword>
<evidence type="ECO:0000259" key="4">
    <source>
        <dbReference type="SMART" id="SM00829"/>
    </source>
</evidence>
<dbReference type="Pfam" id="PF00107">
    <property type="entry name" value="ADH_zinc_N"/>
    <property type="match status" value="1"/>
</dbReference>
<dbReference type="InterPro" id="IPR051603">
    <property type="entry name" value="Zinc-ADH_QOR/CCCR"/>
</dbReference>
<dbReference type="InterPro" id="IPR011032">
    <property type="entry name" value="GroES-like_sf"/>
</dbReference>
<accession>A0ABS5F862</accession>
<gene>
    <name evidence="5" type="ORF">GXW71_30295</name>
</gene>
<keyword evidence="3" id="KW-0479">Metal-binding</keyword>
<dbReference type="SUPFAM" id="SSF50129">
    <property type="entry name" value="GroES-like"/>
    <property type="match status" value="1"/>
</dbReference>
<evidence type="ECO:0000256" key="2">
    <source>
        <dbReference type="ARBA" id="ARBA00022857"/>
    </source>
</evidence>
<comment type="caution">
    <text evidence="5">The sequence shown here is derived from an EMBL/GenBank/DDBJ whole genome shotgun (WGS) entry which is preliminary data.</text>
</comment>
<dbReference type="InterPro" id="IPR013154">
    <property type="entry name" value="ADH-like_N"/>
</dbReference>
<protein>
    <recommendedName>
        <fullName evidence="3">Zinc-type alcohol dehydrogenase-like protein</fullName>
    </recommendedName>
</protein>
<dbReference type="PANTHER" id="PTHR44154">
    <property type="entry name" value="QUINONE OXIDOREDUCTASE"/>
    <property type="match status" value="1"/>
</dbReference>
<keyword evidence="3" id="KW-0560">Oxidoreductase</keyword>
<evidence type="ECO:0000256" key="1">
    <source>
        <dbReference type="ARBA" id="ARBA00010371"/>
    </source>
</evidence>
<evidence type="ECO:0000313" key="6">
    <source>
        <dbReference type="Proteomes" id="UP001196870"/>
    </source>
</evidence>
<name>A0ABS5F862_9PROT</name>
<dbReference type="InterPro" id="IPR013149">
    <property type="entry name" value="ADH-like_C"/>
</dbReference>
<keyword evidence="2" id="KW-0521">NADP</keyword>
<dbReference type="InterPro" id="IPR020843">
    <property type="entry name" value="ER"/>
</dbReference>